<feature type="non-terminal residue" evidence="1">
    <location>
        <position position="1"/>
    </location>
</feature>
<organism evidence="1 2">
    <name type="scientific">Brachionus plicatilis</name>
    <name type="common">Marine rotifer</name>
    <name type="synonym">Brachionus muelleri</name>
    <dbReference type="NCBI Taxonomy" id="10195"/>
    <lineage>
        <taxon>Eukaryota</taxon>
        <taxon>Metazoa</taxon>
        <taxon>Spiralia</taxon>
        <taxon>Gnathifera</taxon>
        <taxon>Rotifera</taxon>
        <taxon>Eurotatoria</taxon>
        <taxon>Monogononta</taxon>
        <taxon>Pseudotrocha</taxon>
        <taxon>Ploima</taxon>
        <taxon>Brachionidae</taxon>
        <taxon>Brachionus</taxon>
    </lineage>
</organism>
<dbReference type="EMBL" id="REGN01013967">
    <property type="protein sequence ID" value="RMZ93242.1"/>
    <property type="molecule type" value="Genomic_DNA"/>
</dbReference>
<evidence type="ECO:0000313" key="1">
    <source>
        <dbReference type="EMBL" id="RMZ93242.1"/>
    </source>
</evidence>
<protein>
    <submittedName>
        <fullName evidence="1">BAI1-associated 3-like</fullName>
    </submittedName>
</protein>
<dbReference type="Gene3D" id="1.10.357.50">
    <property type="match status" value="1"/>
</dbReference>
<reference evidence="1 2" key="1">
    <citation type="journal article" date="2018" name="Sci. Rep.">
        <title>Genomic signatures of local adaptation to the degree of environmental predictability in rotifers.</title>
        <authorList>
            <person name="Franch-Gras L."/>
            <person name="Hahn C."/>
            <person name="Garcia-Roger E.M."/>
            <person name="Carmona M.J."/>
            <person name="Serra M."/>
            <person name="Gomez A."/>
        </authorList>
    </citation>
    <scope>NUCLEOTIDE SEQUENCE [LARGE SCALE GENOMIC DNA]</scope>
    <source>
        <strain evidence="1">HYR1</strain>
    </source>
</reference>
<proteinExistence type="predicted"/>
<gene>
    <name evidence="1" type="ORF">BpHYR1_041155</name>
</gene>
<dbReference type="STRING" id="10195.A0A3M7P2D5"/>
<accession>A0A3M7P2D5</accession>
<sequence>EDVGNFIAIKVNIQDVSEKNETLLLQWMFSINKTIGLLNDLILNDQFKNNYLNKYINYKKIVCVNISISLSGPVQLVLKFLSEYQQLYRCFKTNMNKSSRLSYDLYLNCRKLNKNLSKFVPERESFKLKLNHYTLWFKEKGIVTFWLDTYKIVSKNFVENALRLEDTKEIDQKKPISLTSIIISDHFLTMCREWNEIEFEDHEIKYVGTATINEIIGDTFRHYLFKLKENLAQKDFFFMTKSDESLDNRLESFRKICICKKVMCNLENLLNFDQIVNDLDQVYSENILNKNLKNALRNSVNQCLLDIESITRSIITQAGQILIKHIQNLIISFYTTKNHLPLLEFFDKCYQTLDKKLPDLDKQFMFCIRSHFLNFIHHLLPRKLKKYSMEQYKFYEDVYEKFEVLDNIFISFNLSSMIDDFNNIESVKNFKAKISLKVLLFFGLNANFLEIMITKNLRYHNQAIP</sequence>
<comment type="caution">
    <text evidence="1">The sequence shown here is derived from an EMBL/GenBank/DDBJ whole genome shotgun (WGS) entry which is preliminary data.</text>
</comment>
<keyword evidence="2" id="KW-1185">Reference proteome</keyword>
<name>A0A3M7P2D5_BRAPC</name>
<evidence type="ECO:0000313" key="2">
    <source>
        <dbReference type="Proteomes" id="UP000276133"/>
    </source>
</evidence>
<dbReference type="Proteomes" id="UP000276133">
    <property type="component" value="Unassembled WGS sequence"/>
</dbReference>
<dbReference type="AlphaFoldDB" id="A0A3M7P2D5"/>